<name>A0A6A6VPW4_9PLEO</name>
<evidence type="ECO:0000313" key="3">
    <source>
        <dbReference type="Proteomes" id="UP000799440"/>
    </source>
</evidence>
<gene>
    <name evidence="2" type="ORF">M011DRAFT_473210</name>
</gene>
<dbReference type="AlphaFoldDB" id="A0A6A6VPW4"/>
<keyword evidence="1" id="KW-1133">Transmembrane helix</keyword>
<dbReference type="OrthoDB" id="3799619at2759"/>
<sequence>MPTEEIPTLETQLQRVDRILVLMQRSHGHMDDLRAYIERQDALSRDLYLWDTYPHYRRLTRSARILNEAVQDLREALNANGRINIPARVASTFVRFAAGKSISVSESALFVISTMNRKALTCFEEVDLSTMSAENKDIAKARIVQELNKINRNTTMLTDSTFTALDLLVAALYGLPAAEHLPQNEPLPRGTEVAKARRARNLGMPQAFLWIVLVVALATGVTYHNALLQEQKEQMTRMTQLRETVKLQGEMLREVMEGLQNLQRESESNMTTLTANFDKSNSHFTELHMADENLGHRLDTLWEALGPPNEDGTYFKTPKGEAEEDSEIADLPKLRDKLAAQRERFRKEIVDLRRYVNLMDLRLTKKVERLERKRF</sequence>
<reference evidence="2" key="1">
    <citation type="journal article" date="2020" name="Stud. Mycol.">
        <title>101 Dothideomycetes genomes: a test case for predicting lifestyles and emergence of pathogens.</title>
        <authorList>
            <person name="Haridas S."/>
            <person name="Albert R."/>
            <person name="Binder M."/>
            <person name="Bloem J."/>
            <person name="Labutti K."/>
            <person name="Salamov A."/>
            <person name="Andreopoulos B."/>
            <person name="Baker S."/>
            <person name="Barry K."/>
            <person name="Bills G."/>
            <person name="Bluhm B."/>
            <person name="Cannon C."/>
            <person name="Castanera R."/>
            <person name="Culley D."/>
            <person name="Daum C."/>
            <person name="Ezra D."/>
            <person name="Gonzalez J."/>
            <person name="Henrissat B."/>
            <person name="Kuo A."/>
            <person name="Liang C."/>
            <person name="Lipzen A."/>
            <person name="Lutzoni F."/>
            <person name="Magnuson J."/>
            <person name="Mondo S."/>
            <person name="Nolan M."/>
            <person name="Ohm R."/>
            <person name="Pangilinan J."/>
            <person name="Park H.-J."/>
            <person name="Ramirez L."/>
            <person name="Alfaro M."/>
            <person name="Sun H."/>
            <person name="Tritt A."/>
            <person name="Yoshinaga Y."/>
            <person name="Zwiers L.-H."/>
            <person name="Turgeon B."/>
            <person name="Goodwin S."/>
            <person name="Spatafora J."/>
            <person name="Crous P."/>
            <person name="Grigoriev I."/>
        </authorList>
    </citation>
    <scope>NUCLEOTIDE SEQUENCE</scope>
    <source>
        <strain evidence="2">CBS 119925</strain>
    </source>
</reference>
<protein>
    <submittedName>
        <fullName evidence="2">Uncharacterized protein</fullName>
    </submittedName>
</protein>
<proteinExistence type="predicted"/>
<dbReference type="Proteomes" id="UP000799440">
    <property type="component" value="Unassembled WGS sequence"/>
</dbReference>
<dbReference type="EMBL" id="MU006561">
    <property type="protein sequence ID" value="KAF2751909.1"/>
    <property type="molecule type" value="Genomic_DNA"/>
</dbReference>
<evidence type="ECO:0000313" key="2">
    <source>
        <dbReference type="EMBL" id="KAF2751909.1"/>
    </source>
</evidence>
<keyword evidence="1" id="KW-0472">Membrane</keyword>
<accession>A0A6A6VPW4</accession>
<feature type="transmembrane region" description="Helical" evidence="1">
    <location>
        <begin position="207"/>
        <end position="228"/>
    </location>
</feature>
<organism evidence="2 3">
    <name type="scientific">Sporormia fimetaria CBS 119925</name>
    <dbReference type="NCBI Taxonomy" id="1340428"/>
    <lineage>
        <taxon>Eukaryota</taxon>
        <taxon>Fungi</taxon>
        <taxon>Dikarya</taxon>
        <taxon>Ascomycota</taxon>
        <taxon>Pezizomycotina</taxon>
        <taxon>Dothideomycetes</taxon>
        <taxon>Pleosporomycetidae</taxon>
        <taxon>Pleosporales</taxon>
        <taxon>Sporormiaceae</taxon>
        <taxon>Sporormia</taxon>
    </lineage>
</organism>
<evidence type="ECO:0000256" key="1">
    <source>
        <dbReference type="SAM" id="Phobius"/>
    </source>
</evidence>
<keyword evidence="1" id="KW-0812">Transmembrane</keyword>
<keyword evidence="3" id="KW-1185">Reference proteome</keyword>